<dbReference type="EMBL" id="CM039431">
    <property type="protein sequence ID" value="KAI4338219.1"/>
    <property type="molecule type" value="Genomic_DNA"/>
</dbReference>
<keyword evidence="2" id="KW-1185">Reference proteome</keyword>
<accession>A0ACB9NP32</accession>
<gene>
    <name evidence="1" type="ORF">L6164_016563</name>
</gene>
<name>A0ACB9NP32_BAUVA</name>
<reference evidence="1 2" key="1">
    <citation type="journal article" date="2022" name="DNA Res.">
        <title>Chromosomal-level genome assembly of the orchid tree Bauhinia variegata (Leguminosae; Cercidoideae) supports the allotetraploid origin hypothesis of Bauhinia.</title>
        <authorList>
            <person name="Zhong Y."/>
            <person name="Chen Y."/>
            <person name="Zheng D."/>
            <person name="Pang J."/>
            <person name="Liu Y."/>
            <person name="Luo S."/>
            <person name="Meng S."/>
            <person name="Qian L."/>
            <person name="Wei D."/>
            <person name="Dai S."/>
            <person name="Zhou R."/>
        </authorList>
    </citation>
    <scope>NUCLEOTIDE SEQUENCE [LARGE SCALE GENOMIC DNA]</scope>
    <source>
        <strain evidence="1">BV-YZ2020</strain>
    </source>
</reference>
<protein>
    <submittedName>
        <fullName evidence="1">Uncharacterized protein</fullName>
    </submittedName>
</protein>
<sequence length="353" mass="40586">MAQIGISIADKVAEYAVVPLLRPAIRHAGYLFCANKIKRNLEATKAELTSKEESVLKQKEEARNRNENTVEKVEEWLNEVSRVMEEVGQLEEQMKEASSCCWGWCSTLKGYRLCKKFAKITNSMKHLNQNGEFNPFSHPAPIPDIEFFFSENFEFFESTKSASKQLWEALRDDSVCIIGLHGMGGMRQDGLAKEVANRLFQKNTPIVDEFVAQEIVKECKGLPIAIVAVAKSLKGRSLDWWNVALHKLRNSKPVNMRKEDRDAYSCLELSYNYLPSDEAKLLLKICCMFLEDYKIPLEELFRYGIGLDMCEEVDSFDLARRIMNVVVEDLIDSSLLLPCQNYWGKKYMMWSMI</sequence>
<dbReference type="Proteomes" id="UP000828941">
    <property type="component" value="Chromosome 6"/>
</dbReference>
<proteinExistence type="predicted"/>
<comment type="caution">
    <text evidence="1">The sequence shown here is derived from an EMBL/GenBank/DDBJ whole genome shotgun (WGS) entry which is preliminary data.</text>
</comment>
<evidence type="ECO:0000313" key="1">
    <source>
        <dbReference type="EMBL" id="KAI4338219.1"/>
    </source>
</evidence>
<evidence type="ECO:0000313" key="2">
    <source>
        <dbReference type="Proteomes" id="UP000828941"/>
    </source>
</evidence>
<organism evidence="1 2">
    <name type="scientific">Bauhinia variegata</name>
    <name type="common">Purple orchid tree</name>
    <name type="synonym">Phanera variegata</name>
    <dbReference type="NCBI Taxonomy" id="167791"/>
    <lineage>
        <taxon>Eukaryota</taxon>
        <taxon>Viridiplantae</taxon>
        <taxon>Streptophyta</taxon>
        <taxon>Embryophyta</taxon>
        <taxon>Tracheophyta</taxon>
        <taxon>Spermatophyta</taxon>
        <taxon>Magnoliopsida</taxon>
        <taxon>eudicotyledons</taxon>
        <taxon>Gunneridae</taxon>
        <taxon>Pentapetalae</taxon>
        <taxon>rosids</taxon>
        <taxon>fabids</taxon>
        <taxon>Fabales</taxon>
        <taxon>Fabaceae</taxon>
        <taxon>Cercidoideae</taxon>
        <taxon>Cercideae</taxon>
        <taxon>Bauhiniinae</taxon>
        <taxon>Bauhinia</taxon>
    </lineage>
</organism>